<organism evidence="2 3">
    <name type="scientific">Candidatus Bacteroides merdavium</name>
    <dbReference type="NCBI Taxonomy" id="2838472"/>
    <lineage>
        <taxon>Bacteria</taxon>
        <taxon>Pseudomonadati</taxon>
        <taxon>Bacteroidota</taxon>
        <taxon>Bacteroidia</taxon>
        <taxon>Bacteroidales</taxon>
        <taxon>Bacteroidaceae</taxon>
        <taxon>Bacteroides</taxon>
    </lineage>
</organism>
<gene>
    <name evidence="2" type="ORF">H9807_10310</name>
</gene>
<reference evidence="2" key="1">
    <citation type="journal article" date="2021" name="PeerJ">
        <title>Extensive microbial diversity within the chicken gut microbiome revealed by metagenomics and culture.</title>
        <authorList>
            <person name="Gilroy R."/>
            <person name="Ravi A."/>
            <person name="Getino M."/>
            <person name="Pursley I."/>
            <person name="Horton D.L."/>
            <person name="Alikhan N.F."/>
            <person name="Baker D."/>
            <person name="Gharbi K."/>
            <person name="Hall N."/>
            <person name="Watson M."/>
            <person name="Adriaenssens E.M."/>
            <person name="Foster-Nyarko E."/>
            <person name="Jarju S."/>
            <person name="Secka A."/>
            <person name="Antonio M."/>
            <person name="Oren A."/>
            <person name="Chaudhuri R.R."/>
            <person name="La Ragione R."/>
            <person name="Hildebrand F."/>
            <person name="Pallen M.J."/>
        </authorList>
    </citation>
    <scope>NUCLEOTIDE SEQUENCE</scope>
    <source>
        <strain evidence="2">CHK118-2852</strain>
    </source>
</reference>
<sequence length="170" mass="19635">MIPFILRQWQESDAPALAKFLNNKKIWDNCRDSLPYPYTSQDAAAFIRYIKVQEVQNNYCIEINAEAAGNISFDRGTDVERFNAEIGYWIAEPYWNKGIMTQALRQAVSDYFSQTDVVRIFAKVYAGNFASMRALEKAGFRKTGIQHKACFKNGQFLDCHCFELLKEYAL</sequence>
<comment type="caution">
    <text evidence="2">The sequence shown here is derived from an EMBL/GenBank/DDBJ whole genome shotgun (WGS) entry which is preliminary data.</text>
</comment>
<dbReference type="EMBL" id="DXAV01000084">
    <property type="protein sequence ID" value="HIZ92489.1"/>
    <property type="molecule type" value="Genomic_DNA"/>
</dbReference>
<dbReference type="PANTHER" id="PTHR43328:SF1">
    <property type="entry name" value="N-ACETYLTRANSFERASE DOMAIN-CONTAINING PROTEIN"/>
    <property type="match status" value="1"/>
</dbReference>
<dbReference type="InterPro" id="IPR000182">
    <property type="entry name" value="GNAT_dom"/>
</dbReference>
<evidence type="ECO:0000259" key="1">
    <source>
        <dbReference type="PROSITE" id="PS51186"/>
    </source>
</evidence>
<accession>A0A9D2H007</accession>
<protein>
    <submittedName>
        <fullName evidence="2">GNAT family N-acetyltransferase</fullName>
    </submittedName>
</protein>
<dbReference type="AlphaFoldDB" id="A0A9D2H007"/>
<dbReference type="GO" id="GO:0016747">
    <property type="term" value="F:acyltransferase activity, transferring groups other than amino-acyl groups"/>
    <property type="evidence" value="ECO:0007669"/>
    <property type="project" value="InterPro"/>
</dbReference>
<dbReference type="Proteomes" id="UP000824108">
    <property type="component" value="Unassembled WGS sequence"/>
</dbReference>
<feature type="domain" description="N-acetyltransferase" evidence="1">
    <location>
        <begin position="4"/>
        <end position="170"/>
    </location>
</feature>
<dbReference type="InterPro" id="IPR016181">
    <property type="entry name" value="Acyl_CoA_acyltransferase"/>
</dbReference>
<dbReference type="PROSITE" id="PS51186">
    <property type="entry name" value="GNAT"/>
    <property type="match status" value="1"/>
</dbReference>
<evidence type="ECO:0000313" key="2">
    <source>
        <dbReference type="EMBL" id="HIZ92489.1"/>
    </source>
</evidence>
<dbReference type="Gene3D" id="3.40.630.30">
    <property type="match status" value="1"/>
</dbReference>
<dbReference type="PANTHER" id="PTHR43328">
    <property type="entry name" value="ACETYLTRANSFERASE-RELATED"/>
    <property type="match status" value="1"/>
</dbReference>
<reference evidence="2" key="2">
    <citation type="submission" date="2021-04" db="EMBL/GenBank/DDBJ databases">
        <authorList>
            <person name="Gilroy R."/>
        </authorList>
    </citation>
    <scope>NUCLEOTIDE SEQUENCE</scope>
    <source>
        <strain evidence="2">CHK118-2852</strain>
    </source>
</reference>
<name>A0A9D2H007_9BACE</name>
<proteinExistence type="predicted"/>
<evidence type="ECO:0000313" key="3">
    <source>
        <dbReference type="Proteomes" id="UP000824108"/>
    </source>
</evidence>
<dbReference type="Pfam" id="PF13302">
    <property type="entry name" value="Acetyltransf_3"/>
    <property type="match status" value="1"/>
</dbReference>
<dbReference type="SUPFAM" id="SSF55729">
    <property type="entry name" value="Acyl-CoA N-acyltransferases (Nat)"/>
    <property type="match status" value="1"/>
</dbReference>